<dbReference type="RefSeq" id="WP_183909081.1">
    <property type="nucleotide sequence ID" value="NZ_JACHXZ010000001.1"/>
</dbReference>
<evidence type="ECO:0000256" key="7">
    <source>
        <dbReference type="ARBA" id="ARBA00022839"/>
    </source>
</evidence>
<dbReference type="SUPFAM" id="SSF50249">
    <property type="entry name" value="Nucleic acid-binding proteins"/>
    <property type="match status" value="3"/>
</dbReference>
<feature type="domain" description="S1 motif" evidence="9">
    <location>
        <begin position="572"/>
        <end position="656"/>
    </location>
</feature>
<keyword evidence="6" id="KW-0378">Hydrolase</keyword>
<dbReference type="NCBIfam" id="TIGR00358">
    <property type="entry name" value="3_prime_RNase"/>
    <property type="match status" value="1"/>
</dbReference>
<dbReference type="EMBL" id="JACHXZ010000001">
    <property type="protein sequence ID" value="MBB3167943.1"/>
    <property type="molecule type" value="Genomic_DNA"/>
</dbReference>
<gene>
    <name evidence="10" type="ORF">FHS30_001119</name>
</gene>
<dbReference type="InterPro" id="IPR003029">
    <property type="entry name" value="S1_domain"/>
</dbReference>
<sequence>MFDPSALQQLKQLKQDIRASRDIIQGTVRGTQSRFGFVNLDDGRDAFLAPEQMDRVLPGDRVEVEVFEVTEGKQAGKFEAKIEKLLASDLGRFVGRYTVRGQGHFVAPDLPQLSRWIFLPPKARKGAKPGDFLLCSIAQHPFHHQGKAQAKVERIVGGDTLAGIETEYMLAKFDLPVLSSEAQKQADQQAATLSEQLTSAIESSARDDLTELPFVTIDGANTADMDDALHIEALPNGGYQLRVAIAQPSCLITPESPLFLQAHAKANTLYFPGNQKLMLPKQLSHESFSLVANALRPALVAELTIDAKGAVAECRFALAKIRSHGKLSYDQISAFLAGQTDAIDAALQPLVTQLSTFSELRHQWRAAHCLIMDDKPDYQYTLDSQLKITQVDVLTRTKAHQIVEEAMLATNVAAGEFFAREQLPAIYSTHAGPREERLDTIKQMFAQEPALQEFEVQTLEGYVNLIKTLERGDRQHLLSNFRRQLQPGQLSTEPKPHLGLGFKHYATVTSPIRRFNDLYNQLLIVNWLNQQPINAMDSAAVERLQDCVSRGRQAVRQTESWLLCQFLEKQLGQTFTGRISMVNSAGIGIRLDQNGAEGFAVIRTKTCKPDFDPIALTLTLKDEEGNEAQVLHLDAPVTVTLDSIEPDTRKLNFSLQ</sequence>
<dbReference type="GO" id="GO:0003723">
    <property type="term" value="F:RNA binding"/>
    <property type="evidence" value="ECO:0007669"/>
    <property type="project" value="UniProtKB-KW"/>
</dbReference>
<comment type="subcellular location">
    <subcellularLocation>
        <location evidence="2">Cytoplasm</location>
    </subcellularLocation>
</comment>
<dbReference type="AlphaFoldDB" id="A0A839UK09"/>
<comment type="catalytic activity">
    <reaction evidence="1">
        <text>Exonucleolytic cleavage in the 3'- to 5'-direction to yield nucleoside 5'-phosphates.</text>
        <dbReference type="EC" id="3.1.13.1"/>
    </reaction>
</comment>
<name>A0A839UK09_9GAMM</name>
<evidence type="ECO:0000256" key="6">
    <source>
        <dbReference type="ARBA" id="ARBA00022801"/>
    </source>
</evidence>
<dbReference type="InterPro" id="IPR004476">
    <property type="entry name" value="RNase_II/RNase_R"/>
</dbReference>
<dbReference type="SMART" id="SM00316">
    <property type="entry name" value="S1"/>
    <property type="match status" value="2"/>
</dbReference>
<evidence type="ECO:0000256" key="8">
    <source>
        <dbReference type="ARBA" id="ARBA00022884"/>
    </source>
</evidence>
<evidence type="ECO:0000313" key="11">
    <source>
        <dbReference type="Proteomes" id="UP000559987"/>
    </source>
</evidence>
<dbReference type="PROSITE" id="PS50126">
    <property type="entry name" value="S1"/>
    <property type="match status" value="1"/>
</dbReference>
<dbReference type="Proteomes" id="UP000559987">
    <property type="component" value="Unassembled WGS sequence"/>
</dbReference>
<protein>
    <recommendedName>
        <fullName evidence="3">exoribonuclease II</fullName>
        <ecNumber evidence="3">3.1.13.1</ecNumber>
    </recommendedName>
</protein>
<evidence type="ECO:0000256" key="5">
    <source>
        <dbReference type="ARBA" id="ARBA00022722"/>
    </source>
</evidence>
<dbReference type="SMART" id="SM00357">
    <property type="entry name" value="CSP"/>
    <property type="match status" value="1"/>
</dbReference>
<accession>A0A839UK09</accession>
<dbReference type="Pfam" id="PF17876">
    <property type="entry name" value="CSD2"/>
    <property type="match status" value="1"/>
</dbReference>
<evidence type="ECO:0000313" key="10">
    <source>
        <dbReference type="EMBL" id="MBB3167943.1"/>
    </source>
</evidence>
<dbReference type="Pfam" id="PF08206">
    <property type="entry name" value="OB_RNB"/>
    <property type="match status" value="1"/>
</dbReference>
<dbReference type="InterPro" id="IPR012340">
    <property type="entry name" value="NA-bd_OB-fold"/>
</dbReference>
<dbReference type="InterPro" id="IPR001900">
    <property type="entry name" value="RNase_II/R"/>
</dbReference>
<dbReference type="EC" id="3.1.13.1" evidence="3"/>
<keyword evidence="5" id="KW-0540">Nuclease</keyword>
<dbReference type="Gene3D" id="2.40.50.140">
    <property type="entry name" value="Nucleic acid-binding proteins"/>
    <property type="match status" value="1"/>
</dbReference>
<evidence type="ECO:0000256" key="1">
    <source>
        <dbReference type="ARBA" id="ARBA00001849"/>
    </source>
</evidence>
<dbReference type="InterPro" id="IPR011129">
    <property type="entry name" value="CSD"/>
</dbReference>
<proteinExistence type="predicted"/>
<dbReference type="GO" id="GO:0005829">
    <property type="term" value="C:cytosol"/>
    <property type="evidence" value="ECO:0007669"/>
    <property type="project" value="TreeGrafter"/>
</dbReference>
<keyword evidence="4" id="KW-0963">Cytoplasm</keyword>
<dbReference type="SMART" id="SM00955">
    <property type="entry name" value="RNB"/>
    <property type="match status" value="1"/>
</dbReference>
<dbReference type="InterPro" id="IPR040476">
    <property type="entry name" value="CSD2"/>
</dbReference>
<dbReference type="Pfam" id="PF00773">
    <property type="entry name" value="RNB"/>
    <property type="match status" value="1"/>
</dbReference>
<dbReference type="PANTHER" id="PTHR23355:SF37">
    <property type="entry name" value="EXORIBONUCLEASE 2"/>
    <property type="match status" value="1"/>
</dbReference>
<keyword evidence="8" id="KW-0694">RNA-binding</keyword>
<evidence type="ECO:0000256" key="2">
    <source>
        <dbReference type="ARBA" id="ARBA00004496"/>
    </source>
</evidence>
<dbReference type="PANTHER" id="PTHR23355">
    <property type="entry name" value="RIBONUCLEASE"/>
    <property type="match status" value="1"/>
</dbReference>
<organism evidence="10 11">
    <name type="scientific">Simiduia aestuariiviva</name>
    <dbReference type="NCBI Taxonomy" id="1510459"/>
    <lineage>
        <taxon>Bacteria</taxon>
        <taxon>Pseudomonadati</taxon>
        <taxon>Pseudomonadota</taxon>
        <taxon>Gammaproteobacteria</taxon>
        <taxon>Cellvibrionales</taxon>
        <taxon>Cellvibrionaceae</taxon>
        <taxon>Simiduia</taxon>
    </lineage>
</organism>
<keyword evidence="7" id="KW-0269">Exonuclease</keyword>
<evidence type="ECO:0000256" key="3">
    <source>
        <dbReference type="ARBA" id="ARBA00012163"/>
    </source>
</evidence>
<dbReference type="GO" id="GO:0006402">
    <property type="term" value="P:mRNA catabolic process"/>
    <property type="evidence" value="ECO:0007669"/>
    <property type="project" value="TreeGrafter"/>
</dbReference>
<keyword evidence="11" id="KW-1185">Reference proteome</keyword>
<reference evidence="10 11" key="1">
    <citation type="submission" date="2020-08" db="EMBL/GenBank/DDBJ databases">
        <title>Genomic Encyclopedia of Type Strains, Phase III (KMG-III): the genomes of soil and plant-associated and newly described type strains.</title>
        <authorList>
            <person name="Whitman W."/>
        </authorList>
    </citation>
    <scope>NUCLEOTIDE SEQUENCE [LARGE SCALE GENOMIC DNA]</scope>
    <source>
        <strain evidence="10 11">CECT 8571</strain>
    </source>
</reference>
<comment type="caution">
    <text evidence="10">The sequence shown here is derived from an EMBL/GenBank/DDBJ whole genome shotgun (WGS) entry which is preliminary data.</text>
</comment>
<evidence type="ECO:0000259" key="9">
    <source>
        <dbReference type="PROSITE" id="PS50126"/>
    </source>
</evidence>
<dbReference type="InterPro" id="IPR050180">
    <property type="entry name" value="RNR_Ribonuclease"/>
</dbReference>
<dbReference type="InterPro" id="IPR013223">
    <property type="entry name" value="RNase_B_OB_dom"/>
</dbReference>
<dbReference type="GO" id="GO:0008859">
    <property type="term" value="F:exoribonuclease II activity"/>
    <property type="evidence" value="ECO:0007669"/>
    <property type="project" value="UniProtKB-EC"/>
</dbReference>
<evidence type="ECO:0000256" key="4">
    <source>
        <dbReference type="ARBA" id="ARBA00022490"/>
    </source>
</evidence>